<dbReference type="RefSeq" id="XP_022109497.1">
    <property type="nucleotide sequence ID" value="XM_022253805.1"/>
</dbReference>
<feature type="domain" description="RNA-polymerase II-associated protein 3-like C-terminal" evidence="12">
    <location>
        <begin position="103"/>
        <end position="192"/>
    </location>
</feature>
<dbReference type="InterPro" id="IPR042422">
    <property type="entry name" value="CC103"/>
</dbReference>
<dbReference type="AlphaFoldDB" id="A0A8B7ZVP6"/>
<dbReference type="GO" id="GO:0003351">
    <property type="term" value="P:epithelial cilium movement involved in extracellular fluid movement"/>
    <property type="evidence" value="ECO:0007669"/>
    <property type="project" value="TreeGrafter"/>
</dbReference>
<gene>
    <name evidence="15 16" type="primary">LOC110989420</name>
</gene>
<comment type="subunit">
    <text evidence="4">Homodimer.</text>
</comment>
<evidence type="ECO:0000256" key="8">
    <source>
        <dbReference type="ARBA" id="ARBA00023069"/>
    </source>
</evidence>
<evidence type="ECO:0000256" key="1">
    <source>
        <dbReference type="ARBA" id="ARBA00004048"/>
    </source>
</evidence>
<dbReference type="Pfam" id="PF13877">
    <property type="entry name" value="RPAP3_C"/>
    <property type="match status" value="1"/>
</dbReference>
<evidence type="ECO:0000256" key="5">
    <source>
        <dbReference type="ARBA" id="ARBA00022490"/>
    </source>
</evidence>
<evidence type="ECO:0000313" key="15">
    <source>
        <dbReference type="RefSeq" id="XP_022109489.1"/>
    </source>
</evidence>
<keyword evidence="7" id="KW-0282">Flagellum</keyword>
<dbReference type="KEGG" id="aplc:110989420"/>
<keyword evidence="9" id="KW-0966">Cell projection</keyword>
<feature type="domain" description="Dynein attachment factor N-terminal" evidence="13">
    <location>
        <begin position="9"/>
        <end position="77"/>
    </location>
</feature>
<keyword evidence="14" id="KW-1185">Reference proteome</keyword>
<evidence type="ECO:0000256" key="3">
    <source>
        <dbReference type="ARBA" id="ARBA00004496"/>
    </source>
</evidence>
<evidence type="ECO:0000256" key="7">
    <source>
        <dbReference type="ARBA" id="ARBA00022846"/>
    </source>
</evidence>
<evidence type="ECO:0000256" key="4">
    <source>
        <dbReference type="ARBA" id="ARBA00011738"/>
    </source>
</evidence>
<dbReference type="InterPro" id="IPR025986">
    <property type="entry name" value="RPAP3-like_C"/>
</dbReference>
<evidence type="ECO:0000313" key="14">
    <source>
        <dbReference type="Proteomes" id="UP000694845"/>
    </source>
</evidence>
<dbReference type="Pfam" id="PF15867">
    <property type="entry name" value="Dynein_attach_N"/>
    <property type="match status" value="1"/>
</dbReference>
<organism evidence="14 15">
    <name type="scientific">Acanthaster planci</name>
    <name type="common">Crown-of-thorns starfish</name>
    <dbReference type="NCBI Taxonomy" id="133434"/>
    <lineage>
        <taxon>Eukaryota</taxon>
        <taxon>Metazoa</taxon>
        <taxon>Echinodermata</taxon>
        <taxon>Eleutherozoa</taxon>
        <taxon>Asterozoa</taxon>
        <taxon>Asteroidea</taxon>
        <taxon>Valvatacea</taxon>
        <taxon>Valvatida</taxon>
        <taxon>Acanthasteridae</taxon>
        <taxon>Acanthaster</taxon>
    </lineage>
</organism>
<dbReference type="GeneID" id="110989420"/>
<dbReference type="GO" id="GO:0031514">
    <property type="term" value="C:motile cilium"/>
    <property type="evidence" value="ECO:0007669"/>
    <property type="project" value="UniProtKB-SubCell"/>
</dbReference>
<dbReference type="InterPro" id="IPR031733">
    <property type="entry name" value="Dynein_attach_N"/>
</dbReference>
<comment type="function">
    <text evidence="1">Dynein-attachment factor required for cilia motility.</text>
</comment>
<evidence type="ECO:0000259" key="12">
    <source>
        <dbReference type="Pfam" id="PF13877"/>
    </source>
</evidence>
<comment type="similarity">
    <text evidence="10">Belongs to the DNAAF19/PR46b family.</text>
</comment>
<dbReference type="CTD" id="73293"/>
<dbReference type="GO" id="GO:0036157">
    <property type="term" value="C:outer dynein arm"/>
    <property type="evidence" value="ECO:0007669"/>
    <property type="project" value="InterPro"/>
</dbReference>
<evidence type="ECO:0000256" key="10">
    <source>
        <dbReference type="ARBA" id="ARBA00049986"/>
    </source>
</evidence>
<comment type="subcellular location">
    <subcellularLocation>
        <location evidence="2">Cell projection</location>
        <location evidence="2">Cilium</location>
        <location evidence="2">Flagellum</location>
    </subcellularLocation>
    <subcellularLocation>
        <location evidence="3">Cytoplasm</location>
    </subcellularLocation>
</comment>
<feature type="compositionally biased region" description="Basic and acidic residues" evidence="11">
    <location>
        <begin position="63"/>
        <end position="72"/>
    </location>
</feature>
<feature type="compositionally biased region" description="Polar residues" evidence="11">
    <location>
        <begin position="74"/>
        <end position="84"/>
    </location>
</feature>
<feature type="region of interest" description="Disordered" evidence="11">
    <location>
        <begin position="63"/>
        <end position="102"/>
    </location>
</feature>
<dbReference type="GO" id="GO:0036159">
    <property type="term" value="P:inner dynein arm assembly"/>
    <property type="evidence" value="ECO:0007669"/>
    <property type="project" value="TreeGrafter"/>
</dbReference>
<evidence type="ECO:0000259" key="13">
    <source>
        <dbReference type="Pfam" id="PF15867"/>
    </source>
</evidence>
<dbReference type="PANTHER" id="PTHR28572:SF1">
    <property type="entry name" value="COILED-COIL DOMAIN-CONTAINING PROTEIN 103"/>
    <property type="match status" value="1"/>
</dbReference>
<proteinExistence type="inferred from homology"/>
<dbReference type="GO" id="GO:0005576">
    <property type="term" value="C:extracellular region"/>
    <property type="evidence" value="ECO:0007669"/>
    <property type="project" value="GOC"/>
</dbReference>
<keyword evidence="6" id="KW-0970">Cilium biogenesis/degradation</keyword>
<evidence type="ECO:0000313" key="16">
    <source>
        <dbReference type="RefSeq" id="XP_022109497.1"/>
    </source>
</evidence>
<dbReference type="PANTHER" id="PTHR28572">
    <property type="entry name" value="COILED-COIL DOMAIN-CONTAINING PROTEIN 103"/>
    <property type="match status" value="1"/>
</dbReference>
<evidence type="ECO:0000256" key="6">
    <source>
        <dbReference type="ARBA" id="ARBA00022794"/>
    </source>
</evidence>
<evidence type="ECO:0000256" key="11">
    <source>
        <dbReference type="SAM" id="MobiDB-lite"/>
    </source>
</evidence>
<dbReference type="OMA" id="YRNWRRH"/>
<keyword evidence="5" id="KW-0963">Cytoplasm</keyword>
<feature type="compositionally biased region" description="Basic and acidic residues" evidence="11">
    <location>
        <begin position="85"/>
        <end position="99"/>
    </location>
</feature>
<name>A0A8B7ZVP6_ACAPL</name>
<accession>A0A8B7ZVP6</accession>
<dbReference type="OrthoDB" id="447931at2759"/>
<sequence length="263" mass="30101">MAHLKEDWIDFGKLEKELDEAVQKDARYWRENDAKFRAVEQRVETYEQFRDIVKAAHIKPLDKKDKIGEGKRNQPWNPYTSKTAGQEHPKQDEFSRKESNNLPKTSHEFIQSWKTLGDAPSEKYHLLTGLGSEQLGHIFRAEIGFGLLGDFMTVLNQQFRGSDCHCIVGILESLSRTNRFGLSVGFLSKPERQDCLELFQKLQEASSCLEKNSTSAFASSETKTKDVLPETRESGKLQPCQIAEEGSDDVQDKLMALRKLYKL</sequence>
<evidence type="ECO:0000256" key="9">
    <source>
        <dbReference type="ARBA" id="ARBA00023273"/>
    </source>
</evidence>
<reference evidence="15 16" key="1">
    <citation type="submission" date="2025-04" db="UniProtKB">
        <authorList>
            <consortium name="RefSeq"/>
        </authorList>
    </citation>
    <scope>IDENTIFICATION</scope>
</reference>
<evidence type="ECO:0000256" key="2">
    <source>
        <dbReference type="ARBA" id="ARBA00004230"/>
    </source>
</evidence>
<keyword evidence="8" id="KW-0969">Cilium</keyword>
<dbReference type="GO" id="GO:0007368">
    <property type="term" value="P:determination of left/right symmetry"/>
    <property type="evidence" value="ECO:0007669"/>
    <property type="project" value="TreeGrafter"/>
</dbReference>
<protein>
    <submittedName>
        <fullName evidence="15 16">Coiled-coil domain-containing protein 103-like</fullName>
    </submittedName>
</protein>
<dbReference type="Proteomes" id="UP000694845">
    <property type="component" value="Unplaced"/>
</dbReference>
<dbReference type="RefSeq" id="XP_022109489.1">
    <property type="nucleotide sequence ID" value="XM_022253797.1"/>
</dbReference>